<evidence type="ECO:0000313" key="2">
    <source>
        <dbReference type="EMBL" id="CAF4594008.1"/>
    </source>
</evidence>
<keyword evidence="1" id="KW-1133">Transmembrane helix</keyword>
<evidence type="ECO:0000256" key="1">
    <source>
        <dbReference type="SAM" id="Phobius"/>
    </source>
</evidence>
<feature type="transmembrane region" description="Helical" evidence="1">
    <location>
        <begin position="15"/>
        <end position="36"/>
    </location>
</feature>
<keyword evidence="1" id="KW-0812">Transmembrane</keyword>
<dbReference type="AlphaFoldDB" id="A0A8S2Z1R8"/>
<protein>
    <submittedName>
        <fullName evidence="2">Uncharacterized protein</fullName>
    </submittedName>
</protein>
<comment type="caution">
    <text evidence="2">The sequence shown here is derived from an EMBL/GenBank/DDBJ whole genome shotgun (WGS) entry which is preliminary data.</text>
</comment>
<dbReference type="Proteomes" id="UP000676336">
    <property type="component" value="Unassembled WGS sequence"/>
</dbReference>
<evidence type="ECO:0000313" key="3">
    <source>
        <dbReference type="Proteomes" id="UP000676336"/>
    </source>
</evidence>
<keyword evidence="1" id="KW-0472">Membrane</keyword>
<organism evidence="2 3">
    <name type="scientific">Rotaria magnacalcarata</name>
    <dbReference type="NCBI Taxonomy" id="392030"/>
    <lineage>
        <taxon>Eukaryota</taxon>
        <taxon>Metazoa</taxon>
        <taxon>Spiralia</taxon>
        <taxon>Gnathifera</taxon>
        <taxon>Rotifera</taxon>
        <taxon>Eurotatoria</taxon>
        <taxon>Bdelloidea</taxon>
        <taxon>Philodinida</taxon>
        <taxon>Philodinidae</taxon>
        <taxon>Rotaria</taxon>
    </lineage>
</organism>
<name>A0A8S2Z1R8_9BILA</name>
<accession>A0A8S2Z1R8</accession>
<dbReference type="EMBL" id="CAJOBI010102282">
    <property type="protein sequence ID" value="CAF4594008.1"/>
    <property type="molecule type" value="Genomic_DNA"/>
</dbReference>
<proteinExistence type="predicted"/>
<feature type="non-terminal residue" evidence="2">
    <location>
        <position position="62"/>
    </location>
</feature>
<gene>
    <name evidence="2" type="ORF">SMN809_LOCUS38790</name>
</gene>
<reference evidence="2" key="1">
    <citation type="submission" date="2021-02" db="EMBL/GenBank/DDBJ databases">
        <authorList>
            <person name="Nowell W R."/>
        </authorList>
    </citation>
    <scope>NUCLEOTIDE SEQUENCE</scope>
</reference>
<sequence>MRLFKEIQQIVREILVLNLMDTFYELVVIGFVYAIYENEESVRQILHTCSTKTDRSLDDGRC</sequence>